<organism evidence="2 3">
    <name type="scientific">Cupriavidus plantarum</name>
    <dbReference type="NCBI Taxonomy" id="942865"/>
    <lineage>
        <taxon>Bacteria</taxon>
        <taxon>Pseudomonadati</taxon>
        <taxon>Pseudomonadota</taxon>
        <taxon>Betaproteobacteria</taxon>
        <taxon>Burkholderiales</taxon>
        <taxon>Burkholderiaceae</taxon>
        <taxon>Cupriavidus</taxon>
    </lineage>
</organism>
<dbReference type="InterPro" id="IPR049708">
    <property type="entry name" value="PP0621-like"/>
</dbReference>
<feature type="region of interest" description="Disordered" evidence="1">
    <location>
        <begin position="24"/>
        <end position="50"/>
    </location>
</feature>
<dbReference type="Proteomes" id="UP000245754">
    <property type="component" value="Unassembled WGS sequence"/>
</dbReference>
<feature type="compositionally biased region" description="Basic and acidic residues" evidence="1">
    <location>
        <begin position="24"/>
        <end position="43"/>
    </location>
</feature>
<comment type="caution">
    <text evidence="2">The sequence shown here is derived from an EMBL/GenBank/DDBJ whole genome shotgun (WGS) entry which is preliminary data.</text>
</comment>
<name>A0A316EYC3_9BURK</name>
<dbReference type="NCBIfam" id="NF041023">
    <property type="entry name" value="PP0621_fam"/>
    <property type="match status" value="1"/>
</dbReference>
<keyword evidence="3" id="KW-1185">Reference proteome</keyword>
<reference evidence="2 3" key="1">
    <citation type="submission" date="2018-05" db="EMBL/GenBank/DDBJ databases">
        <title>Genomic Encyclopedia of Type Strains, Phase IV (KMG-V): Genome sequencing to study the core and pangenomes of soil and plant-associated prokaryotes.</title>
        <authorList>
            <person name="Whitman W."/>
        </authorList>
    </citation>
    <scope>NUCLEOTIDE SEQUENCE [LARGE SCALE GENOMIC DNA]</scope>
    <source>
        <strain evidence="2 3">SLV-132</strain>
    </source>
</reference>
<evidence type="ECO:0000256" key="1">
    <source>
        <dbReference type="SAM" id="MobiDB-lite"/>
    </source>
</evidence>
<dbReference type="RefSeq" id="WP_109580068.1">
    <property type="nucleotide sequence ID" value="NZ_QGGT01000001.1"/>
</dbReference>
<gene>
    <name evidence="2" type="ORF">C7419_10167</name>
</gene>
<dbReference type="AlphaFoldDB" id="A0A316EYC3"/>
<evidence type="ECO:0000313" key="3">
    <source>
        <dbReference type="Proteomes" id="UP000245754"/>
    </source>
</evidence>
<accession>A0A316EYC3</accession>
<evidence type="ECO:0008006" key="4">
    <source>
        <dbReference type="Google" id="ProtNLM"/>
    </source>
</evidence>
<evidence type="ECO:0000313" key="2">
    <source>
        <dbReference type="EMBL" id="PWK36213.1"/>
    </source>
</evidence>
<sequence>MARILILLAVVLGILWWLRGRGETRQVPPRGKDRPAARSEGRTNDGSADAMEPMVQCAQCGVHLPRSEALGWQGLHYCRRSHLPDHTEPGGTRS</sequence>
<protein>
    <recommendedName>
        <fullName evidence="4">MYND finger</fullName>
    </recommendedName>
</protein>
<proteinExistence type="predicted"/>
<dbReference type="EMBL" id="QGGT01000001">
    <property type="protein sequence ID" value="PWK36213.1"/>
    <property type="molecule type" value="Genomic_DNA"/>
</dbReference>